<dbReference type="InterPro" id="IPR005170">
    <property type="entry name" value="Transptr-assoc_dom"/>
</dbReference>
<protein>
    <submittedName>
        <fullName evidence="5">CBS domain-containing protein</fullName>
    </submittedName>
</protein>
<evidence type="ECO:0000259" key="4">
    <source>
        <dbReference type="PROSITE" id="PS51371"/>
    </source>
</evidence>
<dbReference type="SMART" id="SM00116">
    <property type="entry name" value="CBS"/>
    <property type="match status" value="2"/>
</dbReference>
<feature type="domain" description="CBS" evidence="4">
    <location>
        <begin position="82"/>
        <end position="141"/>
    </location>
</feature>
<dbReference type="SUPFAM" id="SSF56176">
    <property type="entry name" value="FAD-binding/transporter-associated domain-like"/>
    <property type="match status" value="1"/>
</dbReference>
<dbReference type="InterPro" id="IPR044751">
    <property type="entry name" value="Ion_transp-like_CBS"/>
</dbReference>
<dbReference type="InterPro" id="IPR000644">
    <property type="entry name" value="CBS_dom"/>
</dbReference>
<evidence type="ECO:0000313" key="6">
    <source>
        <dbReference type="Proteomes" id="UP000199611"/>
    </source>
</evidence>
<keyword evidence="6" id="KW-1185">Reference proteome</keyword>
<dbReference type="InterPro" id="IPR036318">
    <property type="entry name" value="FAD-bd_PCMH-like_sf"/>
</dbReference>
<dbReference type="Gene3D" id="3.30.465.10">
    <property type="match status" value="1"/>
</dbReference>
<dbReference type="SUPFAM" id="SSF54631">
    <property type="entry name" value="CBS-domain pair"/>
    <property type="match status" value="1"/>
</dbReference>
<feature type="domain" description="CBS" evidence="4">
    <location>
        <begin position="145"/>
        <end position="202"/>
    </location>
</feature>
<dbReference type="Pfam" id="PF00571">
    <property type="entry name" value="CBS"/>
    <property type="match status" value="2"/>
</dbReference>
<dbReference type="PANTHER" id="PTHR22777:SF17">
    <property type="entry name" value="UPF0053 PROTEIN SLL0260"/>
    <property type="match status" value="1"/>
</dbReference>
<dbReference type="EMBL" id="FOUU01000007">
    <property type="protein sequence ID" value="SFM93276.1"/>
    <property type="molecule type" value="Genomic_DNA"/>
</dbReference>
<dbReference type="STRING" id="39841.SAMN05660836_02007"/>
<dbReference type="PANTHER" id="PTHR22777">
    <property type="entry name" value="HEMOLYSIN-RELATED"/>
    <property type="match status" value="1"/>
</dbReference>
<dbReference type="InterPro" id="IPR016169">
    <property type="entry name" value="FAD-bd_PCMH_sub2"/>
</dbReference>
<keyword evidence="2 3" id="KW-0129">CBS domain</keyword>
<dbReference type="InterPro" id="IPR046342">
    <property type="entry name" value="CBS_dom_sf"/>
</dbReference>
<dbReference type="CDD" id="cd04590">
    <property type="entry name" value="CBS_pair_CorC_HlyC_assoc"/>
    <property type="match status" value="1"/>
</dbReference>
<dbReference type="AlphaFoldDB" id="A0A1I4UWH1"/>
<dbReference type="SMART" id="SM01091">
    <property type="entry name" value="CorC_HlyC"/>
    <property type="match status" value="1"/>
</dbReference>
<evidence type="ECO:0000313" key="5">
    <source>
        <dbReference type="EMBL" id="SFM93276.1"/>
    </source>
</evidence>
<evidence type="ECO:0000256" key="3">
    <source>
        <dbReference type="PROSITE-ProRule" id="PRU00703"/>
    </source>
</evidence>
<evidence type="ECO:0000256" key="1">
    <source>
        <dbReference type="ARBA" id="ARBA00022737"/>
    </source>
</evidence>
<reference evidence="5 6" key="1">
    <citation type="submission" date="2016-10" db="EMBL/GenBank/DDBJ databases">
        <authorList>
            <person name="de Groot N.N."/>
        </authorList>
    </citation>
    <scope>NUCLEOTIDE SEQUENCE [LARGE SCALE GENOMIC DNA]</scope>
    <source>
        <strain evidence="5 6">DSM 9990</strain>
    </source>
</reference>
<accession>A0A1I4UWH1</accession>
<dbReference type="PROSITE" id="PS51371">
    <property type="entry name" value="CBS"/>
    <property type="match status" value="2"/>
</dbReference>
<dbReference type="FunFam" id="3.10.580.10:FF:000002">
    <property type="entry name" value="Magnesium/cobalt efflux protein CorC"/>
    <property type="match status" value="1"/>
</dbReference>
<dbReference type="GO" id="GO:0005886">
    <property type="term" value="C:plasma membrane"/>
    <property type="evidence" value="ECO:0007669"/>
    <property type="project" value="TreeGrafter"/>
</dbReference>
<gene>
    <name evidence="5" type="ORF">SAMN05660836_02007</name>
</gene>
<proteinExistence type="predicted"/>
<dbReference type="Proteomes" id="UP000199611">
    <property type="component" value="Unassembled WGS sequence"/>
</dbReference>
<organism evidence="5 6">
    <name type="scientific">Thermodesulforhabdus norvegica</name>
    <dbReference type="NCBI Taxonomy" id="39841"/>
    <lineage>
        <taxon>Bacteria</taxon>
        <taxon>Pseudomonadati</taxon>
        <taxon>Thermodesulfobacteriota</taxon>
        <taxon>Syntrophobacteria</taxon>
        <taxon>Syntrophobacterales</taxon>
        <taxon>Thermodesulforhabdaceae</taxon>
        <taxon>Thermodesulforhabdus</taxon>
    </lineage>
</organism>
<sequence>MFCSVHRNSGVESLDEESPKNLARWLRKVFHRLAGLGDPAEIEKEIEELITEGEKQGIISEDEGEMIQGIFSFRDTTAREIMVPRTDVTAVPAGTSLEEVVKVIVESGHSRIPVYENTLDNIIGIIHAKDLLRYWGQTDTEARSLVRAPYFIPETKKISAVLAELRNKKSHLAIVVDEYGGTAGILTLEDIIEEIIGDIMDEYDSDEHWITENDDGSLIVDARLDVEDLEEYLNVSFPEGKFESVGGLIFSLIGRVPQKGEVIQWGDLEMEILAATDRKVEKVLIRRSTEGASDNASQSGVVI</sequence>
<name>A0A1I4UWH1_9BACT</name>
<evidence type="ECO:0000256" key="2">
    <source>
        <dbReference type="ARBA" id="ARBA00023122"/>
    </source>
</evidence>
<dbReference type="GO" id="GO:0050660">
    <property type="term" value="F:flavin adenine dinucleotide binding"/>
    <property type="evidence" value="ECO:0007669"/>
    <property type="project" value="InterPro"/>
</dbReference>
<dbReference type="Pfam" id="PF03471">
    <property type="entry name" value="CorC_HlyC"/>
    <property type="match status" value="1"/>
</dbReference>
<keyword evidence="1" id="KW-0677">Repeat</keyword>
<dbReference type="Gene3D" id="3.10.580.10">
    <property type="entry name" value="CBS-domain"/>
    <property type="match status" value="1"/>
</dbReference>